<dbReference type="KEGG" id="euz:DVS28_a1758"/>
<evidence type="ECO:0000313" key="8">
    <source>
        <dbReference type="EMBL" id="AXV06449.1"/>
    </source>
</evidence>
<dbReference type="Pfam" id="PF02618">
    <property type="entry name" value="YceG"/>
    <property type="match status" value="1"/>
</dbReference>
<gene>
    <name evidence="7" type="primary">mltG</name>
    <name evidence="8" type="ORF">DVS28_a1758</name>
</gene>
<keyword evidence="3 7" id="KW-1133">Transmembrane helix</keyword>
<dbReference type="GO" id="GO:0008932">
    <property type="term" value="F:lytic endotransglycosylase activity"/>
    <property type="evidence" value="ECO:0007669"/>
    <property type="project" value="UniProtKB-UniRule"/>
</dbReference>
<keyword evidence="4 7" id="KW-0472">Membrane</keyword>
<dbReference type="GO" id="GO:0071555">
    <property type="term" value="P:cell wall organization"/>
    <property type="evidence" value="ECO:0007669"/>
    <property type="project" value="UniProtKB-KW"/>
</dbReference>
<dbReference type="GO" id="GO:0009252">
    <property type="term" value="P:peptidoglycan biosynthetic process"/>
    <property type="evidence" value="ECO:0007669"/>
    <property type="project" value="UniProtKB-UniRule"/>
</dbReference>
<dbReference type="InterPro" id="IPR003770">
    <property type="entry name" value="MLTG-like"/>
</dbReference>
<dbReference type="GO" id="GO:0005886">
    <property type="term" value="C:plasma membrane"/>
    <property type="evidence" value="ECO:0007669"/>
    <property type="project" value="UniProtKB-UniRule"/>
</dbReference>
<accession>A0A346XW52</accession>
<dbReference type="PANTHER" id="PTHR30518">
    <property type="entry name" value="ENDOLYTIC MUREIN TRANSGLYCOSYLASE"/>
    <property type="match status" value="1"/>
</dbReference>
<evidence type="ECO:0000256" key="2">
    <source>
        <dbReference type="ARBA" id="ARBA00022692"/>
    </source>
</evidence>
<evidence type="ECO:0000313" key="9">
    <source>
        <dbReference type="Proteomes" id="UP000264006"/>
    </source>
</evidence>
<evidence type="ECO:0000256" key="1">
    <source>
        <dbReference type="ARBA" id="ARBA00022475"/>
    </source>
</evidence>
<sequence length="346" mass="37233">MTTSSKIFLVFLLLLVGAGYYLFNEWNSGGASDAVLAEGPVTVTVEEGSGARDVAALLEENGIIRSSSAFTAAATLDGRAGQIKPGTYELDPSLSTEQILDILVAGPPGPDTFRVTIPEGLTVDQTLETIASAEGSPHTVETLREAMTLVALPAWVPQRDLPEGAEAFEGLLFPETYEFTVDTTPADLLTRLVQQTDSVMSEVGFAERNSLSTYDTLVLGSLVEREARLEEERPIISSVIHNRLERPMLLQIDATVVYGIEVATGERPDRLLTADYQFDTPWSTYLHEGLPPTPISGVGRSSLEAAANPADTGFFFYVVEDPATGAHRFTETAAQHEQAIAEIRGG</sequence>
<dbReference type="HAMAP" id="MF_02065">
    <property type="entry name" value="MltG"/>
    <property type="match status" value="1"/>
</dbReference>
<feature type="site" description="Important for catalytic activity" evidence="7">
    <location>
        <position position="226"/>
    </location>
</feature>
<evidence type="ECO:0000256" key="5">
    <source>
        <dbReference type="ARBA" id="ARBA00023239"/>
    </source>
</evidence>
<keyword evidence="2 7" id="KW-0812">Transmembrane</keyword>
<dbReference type="EMBL" id="CP031165">
    <property type="protein sequence ID" value="AXV06449.1"/>
    <property type="molecule type" value="Genomic_DNA"/>
</dbReference>
<reference evidence="8 9" key="1">
    <citation type="submission" date="2018-09" db="EMBL/GenBank/DDBJ databases">
        <title>Complete genome sequence of Euzebya sp. DY32-46 isolated from seawater of Pacific Ocean.</title>
        <authorList>
            <person name="Xu L."/>
            <person name="Wu Y.-H."/>
            <person name="Xu X.-W."/>
        </authorList>
    </citation>
    <scope>NUCLEOTIDE SEQUENCE [LARGE SCALE GENOMIC DNA]</scope>
    <source>
        <strain evidence="8 9">DY32-46</strain>
    </source>
</reference>
<dbReference type="RefSeq" id="WP_114591101.1">
    <property type="nucleotide sequence ID" value="NZ_CP031165.1"/>
</dbReference>
<dbReference type="Gene3D" id="3.30.1490.480">
    <property type="entry name" value="Endolytic murein transglycosylase"/>
    <property type="match status" value="1"/>
</dbReference>
<dbReference type="Proteomes" id="UP000264006">
    <property type="component" value="Chromosome"/>
</dbReference>
<comment type="catalytic activity">
    <reaction evidence="7">
        <text>a peptidoglycan chain = a peptidoglycan chain with N-acetyl-1,6-anhydromuramyl-[peptide] at the reducing end + a peptidoglycan chain with N-acetylglucosamine at the non-reducing end.</text>
        <dbReference type="EC" id="4.2.2.29"/>
    </reaction>
</comment>
<dbReference type="AlphaFoldDB" id="A0A346XW52"/>
<dbReference type="NCBIfam" id="TIGR00247">
    <property type="entry name" value="endolytic transglycosylase MltG"/>
    <property type="match status" value="1"/>
</dbReference>
<dbReference type="EC" id="4.2.2.29" evidence="7"/>
<keyword evidence="9" id="KW-1185">Reference proteome</keyword>
<proteinExistence type="inferred from homology"/>
<protein>
    <recommendedName>
        <fullName evidence="7">Endolytic murein transglycosylase</fullName>
        <ecNumber evidence="7">4.2.2.29</ecNumber>
    </recommendedName>
    <alternativeName>
        <fullName evidence="7">Peptidoglycan lytic transglycosylase</fullName>
    </alternativeName>
    <alternativeName>
        <fullName evidence="7">Peptidoglycan polymerization terminase</fullName>
    </alternativeName>
</protein>
<keyword evidence="6 7" id="KW-0961">Cell wall biogenesis/degradation</keyword>
<evidence type="ECO:0000256" key="6">
    <source>
        <dbReference type="ARBA" id="ARBA00023316"/>
    </source>
</evidence>
<dbReference type="PANTHER" id="PTHR30518:SF2">
    <property type="entry name" value="ENDOLYTIC MUREIN TRANSGLYCOSYLASE"/>
    <property type="match status" value="1"/>
</dbReference>
<keyword evidence="5 7" id="KW-0456">Lyase</keyword>
<comment type="function">
    <text evidence="7">Functions as a peptidoglycan terminase that cleaves nascent peptidoglycan strands endolytically to terminate their elongation.</text>
</comment>
<name>A0A346XW52_9ACTN</name>
<keyword evidence="1 7" id="KW-1003">Cell membrane</keyword>
<evidence type="ECO:0000256" key="4">
    <source>
        <dbReference type="ARBA" id="ARBA00023136"/>
    </source>
</evidence>
<comment type="similarity">
    <text evidence="7">Belongs to the transglycosylase MltG family.</text>
</comment>
<dbReference type="OrthoDB" id="9814591at2"/>
<evidence type="ECO:0000256" key="7">
    <source>
        <dbReference type="HAMAP-Rule" id="MF_02065"/>
    </source>
</evidence>
<organism evidence="8 9">
    <name type="scientific">Euzebya pacifica</name>
    <dbReference type="NCBI Taxonomy" id="1608957"/>
    <lineage>
        <taxon>Bacteria</taxon>
        <taxon>Bacillati</taxon>
        <taxon>Actinomycetota</taxon>
        <taxon>Nitriliruptoria</taxon>
        <taxon>Euzebyales</taxon>
    </lineage>
</organism>
<evidence type="ECO:0000256" key="3">
    <source>
        <dbReference type="ARBA" id="ARBA00022989"/>
    </source>
</evidence>